<comment type="caution">
    <text evidence="1">The sequence shown here is derived from an EMBL/GenBank/DDBJ whole genome shotgun (WGS) entry which is preliminary data.</text>
</comment>
<organism evidence="1 2">
    <name type="scientific">Bauhinia variegata</name>
    <name type="common">Purple orchid tree</name>
    <name type="synonym">Phanera variegata</name>
    <dbReference type="NCBI Taxonomy" id="167791"/>
    <lineage>
        <taxon>Eukaryota</taxon>
        <taxon>Viridiplantae</taxon>
        <taxon>Streptophyta</taxon>
        <taxon>Embryophyta</taxon>
        <taxon>Tracheophyta</taxon>
        <taxon>Spermatophyta</taxon>
        <taxon>Magnoliopsida</taxon>
        <taxon>eudicotyledons</taxon>
        <taxon>Gunneridae</taxon>
        <taxon>Pentapetalae</taxon>
        <taxon>rosids</taxon>
        <taxon>fabids</taxon>
        <taxon>Fabales</taxon>
        <taxon>Fabaceae</taxon>
        <taxon>Cercidoideae</taxon>
        <taxon>Cercideae</taxon>
        <taxon>Bauhiniinae</taxon>
        <taxon>Bauhinia</taxon>
    </lineage>
</organism>
<gene>
    <name evidence="1" type="ORF">L6164_005445</name>
</gene>
<evidence type="ECO:0000313" key="2">
    <source>
        <dbReference type="Proteomes" id="UP000828941"/>
    </source>
</evidence>
<dbReference type="EMBL" id="CM039428">
    <property type="protein sequence ID" value="KAI4351058.1"/>
    <property type="molecule type" value="Genomic_DNA"/>
</dbReference>
<sequence>MANNLDMSLDDLIEKSKRSSGNGVNHRGRGRNYGGPGPDRRFADRKPFRTTPYSNPKPMQLMQTMFLDGGSGAEAGTKLYISNLDYGVSNDDLKLLFSEVGELKRHSIHYDKSGRSKGIAEVVFIRQSDAIAAIKRYNNVRLDGKPLKIELVGVNVVSPIVMPPPANSKLGKPQGDFTSGLGRGRGGGFRNGNWRGHRPTGRRQERACVEKVKLTAKDLDADLERYRLAAIDINKE</sequence>
<protein>
    <submittedName>
        <fullName evidence="1">Uncharacterized protein</fullName>
    </submittedName>
</protein>
<keyword evidence="2" id="KW-1185">Reference proteome</keyword>
<reference evidence="1 2" key="1">
    <citation type="journal article" date="2022" name="DNA Res.">
        <title>Chromosomal-level genome assembly of the orchid tree Bauhinia variegata (Leguminosae; Cercidoideae) supports the allotetraploid origin hypothesis of Bauhinia.</title>
        <authorList>
            <person name="Zhong Y."/>
            <person name="Chen Y."/>
            <person name="Zheng D."/>
            <person name="Pang J."/>
            <person name="Liu Y."/>
            <person name="Luo S."/>
            <person name="Meng S."/>
            <person name="Qian L."/>
            <person name="Wei D."/>
            <person name="Dai S."/>
            <person name="Zhou R."/>
        </authorList>
    </citation>
    <scope>NUCLEOTIDE SEQUENCE [LARGE SCALE GENOMIC DNA]</scope>
    <source>
        <strain evidence="1">BV-YZ2020</strain>
    </source>
</reference>
<evidence type="ECO:0000313" key="1">
    <source>
        <dbReference type="EMBL" id="KAI4351058.1"/>
    </source>
</evidence>
<accession>A0ACB9PQW3</accession>
<name>A0ACB9PQW3_BAUVA</name>
<dbReference type="Proteomes" id="UP000828941">
    <property type="component" value="Chromosome 3"/>
</dbReference>
<proteinExistence type="predicted"/>